<dbReference type="InParanoid" id="A0A7M7GBH9"/>
<feature type="domain" description="CASC1 C-terminal" evidence="3">
    <location>
        <begin position="620"/>
        <end position="668"/>
    </location>
</feature>
<dbReference type="FunCoup" id="A0A7M7GBH9">
    <property type="interactions" value="6"/>
</dbReference>
<dbReference type="OrthoDB" id="297923at2759"/>
<feature type="compositionally biased region" description="Basic and acidic residues" evidence="2">
    <location>
        <begin position="464"/>
        <end position="476"/>
    </location>
</feature>
<comment type="similarity">
    <text evidence="1">Belongs to the DNAI7 family.</text>
</comment>
<evidence type="ECO:0000259" key="3">
    <source>
        <dbReference type="Pfam" id="PF12366"/>
    </source>
</evidence>
<proteinExistence type="inferred from homology"/>
<dbReference type="SMR" id="A0A7M7GBH9"/>
<dbReference type="EnsemblMetazoa" id="XM_003423817">
    <property type="protein sequence ID" value="XP_003423865"/>
    <property type="gene ID" value="LOC100679513"/>
</dbReference>
<evidence type="ECO:0008006" key="7">
    <source>
        <dbReference type="Google" id="ProtNLM"/>
    </source>
</evidence>
<keyword evidence="6" id="KW-1185">Reference proteome</keyword>
<evidence type="ECO:0000313" key="6">
    <source>
        <dbReference type="Proteomes" id="UP000002358"/>
    </source>
</evidence>
<dbReference type="InterPro" id="IPR023247">
    <property type="entry name" value="IC97/Dnai7-like"/>
</dbReference>
<dbReference type="OMA" id="FTRCEKT"/>
<sequence length="885" mass="101140">MDPVDTDSATTASGSITILKKKSLKKRAKRAKRRRDVGVGVEQILDSEFEEYEEEDEESLAVGGTAKEMNTFLGKIQRLMEIIILTRPKPAASKKKKKKKSKKMSKAENDAAAPAKAEKDKERPPTGAAAAELEQDKNRLIKELQDEIELDTYNNEQNAQIEEERMRQRRAQLEKTWHRVHERRKAFVDYALKCFEEDEWLRYMSCDGLPDPAVLPELNTFLFLWSLDDSKASMKSLPRQCEIVIYLIRKLDEIIEFSPQSEPTYIQDCKQIRQKFREKLQGWIDMASYCLLRQIERDTIRVDLKNARYVQQLTPLVCCFWALIRMPISLKQVAEKDKKAVEVAFEEVGLTITMPLDLDCYCTAIRVLWLGYDHYSDQATSFDLPRLPDEYLMNTDLLTFCQREYERLSEIREEQREGRQQRLEEKRAMIRRIVNPPASAVTADKASKHEGRKGGKKAGQSKSKASEPEPEPELKPLPHLANPEEIVLQREEEIRKESKRLLFTRCKKTEINLRKYAILGGLYRIDLINQPPQPKDMRRDIYLTTLQLPKELEFVKFWRPYKAPPSAPDSERTPEVIEAEMKALEAAMEALALVTLKLPDSVMWFEPPMVAHWLADEGIWSTEDVHDIKYNEEQQTITFRTGRLGLHGLAAHRFVNLPFQSWELKPETGKAAAAAGVSGGVALNITGAIIQLEFLVREDLVSLHSIVGASSSTALQDLLGKFMKLHLLILKMREAGCDVFPELDAVSYVKGLAQKHQVVSRHLQACMGLLAKAYIFSWSRWNATRGPREIALQIKEVHGCIAKERSNAILLVTPFRSTVVKCSEVSPEFSDEPADENDKFYADVYHYALHNAGIKSRLAMKNVSFKLSTTVTKLLEATNILNMSA</sequence>
<reference evidence="5" key="1">
    <citation type="submission" date="2021-01" db="UniProtKB">
        <authorList>
            <consortium name="EnsemblMetazoa"/>
        </authorList>
    </citation>
    <scope>IDENTIFICATION</scope>
</reference>
<protein>
    <recommendedName>
        <fullName evidence="7">Axonemal 84 kDa protein</fullName>
    </recommendedName>
</protein>
<dbReference type="PANTHER" id="PTHR20929:SF11">
    <property type="entry name" value="DYNEIN AXONEMAL INTERMEDIATE CHAIN 7"/>
    <property type="match status" value="1"/>
</dbReference>
<dbReference type="KEGG" id="nvi:100679513"/>
<evidence type="ECO:0000256" key="1">
    <source>
        <dbReference type="ARBA" id="ARBA00024332"/>
    </source>
</evidence>
<organism evidence="5 6">
    <name type="scientific">Nasonia vitripennis</name>
    <name type="common">Parasitic wasp</name>
    <dbReference type="NCBI Taxonomy" id="7425"/>
    <lineage>
        <taxon>Eukaryota</taxon>
        <taxon>Metazoa</taxon>
        <taxon>Ecdysozoa</taxon>
        <taxon>Arthropoda</taxon>
        <taxon>Hexapoda</taxon>
        <taxon>Insecta</taxon>
        <taxon>Pterygota</taxon>
        <taxon>Neoptera</taxon>
        <taxon>Endopterygota</taxon>
        <taxon>Hymenoptera</taxon>
        <taxon>Apocrita</taxon>
        <taxon>Proctotrupomorpha</taxon>
        <taxon>Chalcidoidea</taxon>
        <taxon>Pteromalidae</taxon>
        <taxon>Pteromalinae</taxon>
        <taxon>Nasonia</taxon>
    </lineage>
</organism>
<dbReference type="InterPro" id="IPR031826">
    <property type="entry name" value="IC97/Casc1_N"/>
</dbReference>
<dbReference type="PRINTS" id="PR02043">
    <property type="entry name" value="CANCERSCCP1"/>
</dbReference>
<dbReference type="Pfam" id="PF12366">
    <property type="entry name" value="Casc1_C"/>
    <property type="match status" value="1"/>
</dbReference>
<gene>
    <name evidence="5" type="primary">100679513</name>
</gene>
<dbReference type="GO" id="GO:0005930">
    <property type="term" value="C:axoneme"/>
    <property type="evidence" value="ECO:0007669"/>
    <property type="project" value="TreeGrafter"/>
</dbReference>
<feature type="region of interest" description="Disordered" evidence="2">
    <location>
        <begin position="90"/>
        <end position="135"/>
    </location>
</feature>
<dbReference type="AlphaFoldDB" id="A0A7M7GBH9"/>
<evidence type="ECO:0000259" key="4">
    <source>
        <dbReference type="Pfam" id="PF15927"/>
    </source>
</evidence>
<dbReference type="Pfam" id="PF15927">
    <property type="entry name" value="Casc1_N"/>
    <property type="match status" value="1"/>
</dbReference>
<dbReference type="GO" id="GO:0008017">
    <property type="term" value="F:microtubule binding"/>
    <property type="evidence" value="ECO:0007669"/>
    <property type="project" value="TreeGrafter"/>
</dbReference>
<dbReference type="InterPro" id="IPR022110">
    <property type="entry name" value="CASC1_C"/>
</dbReference>
<evidence type="ECO:0000256" key="2">
    <source>
        <dbReference type="SAM" id="MobiDB-lite"/>
    </source>
</evidence>
<accession>A0A7M7GBH9</accession>
<name>A0A7M7GBH9_NASVI</name>
<dbReference type="PANTHER" id="PTHR20929">
    <property type="entry name" value="LUNG ADENOMA SUSCEPTIBILITY 1-RELATED"/>
    <property type="match status" value="1"/>
</dbReference>
<feature type="region of interest" description="Disordered" evidence="2">
    <location>
        <begin position="439"/>
        <end position="482"/>
    </location>
</feature>
<dbReference type="GO" id="GO:0048487">
    <property type="term" value="F:beta-tubulin binding"/>
    <property type="evidence" value="ECO:0007669"/>
    <property type="project" value="TreeGrafter"/>
</dbReference>
<feature type="domain" description="IC97/Casc1 N-terminal" evidence="4">
    <location>
        <begin position="134"/>
        <end position="325"/>
    </location>
</feature>
<feature type="compositionally biased region" description="Basic residues" evidence="2">
    <location>
        <begin position="92"/>
        <end position="104"/>
    </location>
</feature>
<evidence type="ECO:0000313" key="5">
    <source>
        <dbReference type="EnsemblMetazoa" id="XP_003423865"/>
    </source>
</evidence>
<dbReference type="Proteomes" id="UP000002358">
    <property type="component" value="Chromosome 1"/>
</dbReference>